<keyword evidence="3" id="KW-1185">Reference proteome</keyword>
<proteinExistence type="predicted"/>
<evidence type="ECO:0000313" key="3">
    <source>
        <dbReference type="Proteomes" id="UP001317870"/>
    </source>
</evidence>
<evidence type="ECO:0000313" key="2">
    <source>
        <dbReference type="EMBL" id="BDT98826.1"/>
    </source>
</evidence>
<sequence>MPPITAAMSPAATGAPDAIAMPSESGSATRKTTIEDGTSWRRISEKRSDSGPELRPEPMGAGIDGGGAKS</sequence>
<dbReference type="EMBL" id="AP026978">
    <property type="protein sequence ID" value="BDT98826.1"/>
    <property type="molecule type" value="Genomic_DNA"/>
</dbReference>
<name>A0ABM8CV25_9NOCA</name>
<protein>
    <submittedName>
        <fullName evidence="2">Uncharacterized protein</fullName>
    </submittedName>
</protein>
<dbReference type="Proteomes" id="UP001317870">
    <property type="component" value="Chromosome"/>
</dbReference>
<feature type="region of interest" description="Disordered" evidence="1">
    <location>
        <begin position="1"/>
        <end position="70"/>
    </location>
</feature>
<feature type="compositionally biased region" description="Basic and acidic residues" evidence="1">
    <location>
        <begin position="32"/>
        <end position="56"/>
    </location>
</feature>
<reference evidence="2 3" key="1">
    <citation type="submission" date="2022-11" db="EMBL/GenBank/DDBJ databases">
        <title>Genome Sequencing of Nocardia sp. ON39_IFM12276 and assembly.</title>
        <authorList>
            <person name="Shimojima M."/>
            <person name="Toyokawa M."/>
            <person name="Uesaka K."/>
        </authorList>
    </citation>
    <scope>NUCLEOTIDE SEQUENCE [LARGE SCALE GENOMIC DNA]</scope>
    <source>
        <strain evidence="2 3">IFM 12276</strain>
    </source>
</reference>
<gene>
    <name evidence="2" type="ORF">IFM12276_18550</name>
</gene>
<accession>A0ABM8CV25</accession>
<evidence type="ECO:0000256" key="1">
    <source>
        <dbReference type="SAM" id="MobiDB-lite"/>
    </source>
</evidence>
<organism evidence="2 3">
    <name type="scientific">Nocardia sputorum</name>
    <dbReference type="NCBI Taxonomy" id="2984338"/>
    <lineage>
        <taxon>Bacteria</taxon>
        <taxon>Bacillati</taxon>
        <taxon>Actinomycetota</taxon>
        <taxon>Actinomycetes</taxon>
        <taxon>Mycobacteriales</taxon>
        <taxon>Nocardiaceae</taxon>
        <taxon>Nocardia</taxon>
    </lineage>
</organism>